<dbReference type="CDD" id="cd03450">
    <property type="entry name" value="NodN"/>
    <property type="match status" value="1"/>
</dbReference>
<dbReference type="SUPFAM" id="SSF54637">
    <property type="entry name" value="Thioesterase/thiol ester dehydrase-isomerase"/>
    <property type="match status" value="1"/>
</dbReference>
<proteinExistence type="inferred from homology"/>
<dbReference type="Gene3D" id="3.10.129.10">
    <property type="entry name" value="Hotdog Thioesterase"/>
    <property type="match status" value="1"/>
</dbReference>
<reference evidence="3 4" key="1">
    <citation type="journal article" date="2019" name="Emerg. Microbes Infect.">
        <title>Comprehensive subspecies identification of 175 nontuberculous mycobacteria species based on 7547 genomic profiles.</title>
        <authorList>
            <person name="Matsumoto Y."/>
            <person name="Kinjo T."/>
            <person name="Motooka D."/>
            <person name="Nabeya D."/>
            <person name="Jung N."/>
            <person name="Uechi K."/>
            <person name="Horii T."/>
            <person name="Iida T."/>
            <person name="Fujita J."/>
            <person name="Nakamura S."/>
        </authorList>
    </citation>
    <scope>NUCLEOTIDE SEQUENCE [LARGE SCALE GENOMIC DNA]</scope>
    <source>
        <strain evidence="3 4">JCM 30622</strain>
    </source>
</reference>
<dbReference type="Proteomes" id="UP000466578">
    <property type="component" value="Chromosome"/>
</dbReference>
<dbReference type="InterPro" id="IPR002539">
    <property type="entry name" value="MaoC-like_dom"/>
</dbReference>
<protein>
    <submittedName>
        <fullName evidence="3">MaoC family dehydratase</fullName>
    </submittedName>
</protein>
<keyword evidence="4" id="KW-1185">Reference proteome</keyword>
<dbReference type="PANTHER" id="PTHR42993">
    <property type="entry name" value="MAOC-LIKE DEHYDRATASE DOMAIN-CONTAINING PROTEIN"/>
    <property type="match status" value="1"/>
</dbReference>
<gene>
    <name evidence="3" type="ORF">MPRI_35220</name>
</gene>
<dbReference type="Pfam" id="PF01575">
    <property type="entry name" value="MaoC_dehydratas"/>
    <property type="match status" value="1"/>
</dbReference>
<feature type="domain" description="MaoC-like" evidence="2">
    <location>
        <begin position="36"/>
        <end position="148"/>
    </location>
</feature>
<comment type="similarity">
    <text evidence="1">Belongs to the enoyl-CoA hydratase/isomerase family.</text>
</comment>
<dbReference type="InterPro" id="IPR029069">
    <property type="entry name" value="HotDog_dom_sf"/>
</dbReference>
<dbReference type="EMBL" id="AP022597">
    <property type="protein sequence ID" value="BBY71335.1"/>
    <property type="molecule type" value="Genomic_DNA"/>
</dbReference>
<evidence type="ECO:0000313" key="3">
    <source>
        <dbReference type="EMBL" id="BBY71335.1"/>
    </source>
</evidence>
<name>A0ABN6AU16_9MYCO</name>
<sequence>MVGSGRPWPGCEFQDSEVALVAPTVRRFSGLAEIADAVGTELGPTEGLSITQARIDLFAEATDDAQWIHVDPTRATAGPFGETIAHGLLTLSLLPRFHQDMYGVDGVSLAINYGFNKVRFITPVPTGSVLRARAKVEKVDRLDGAAQVTLITTIELEGAAKPAAVVESVVRYVE</sequence>
<dbReference type="PANTHER" id="PTHR42993:SF1">
    <property type="entry name" value="MAOC-LIKE DEHYDRATASE DOMAIN-CONTAINING PROTEIN"/>
    <property type="match status" value="1"/>
</dbReference>
<dbReference type="InterPro" id="IPR039375">
    <property type="entry name" value="NodN-like"/>
</dbReference>
<accession>A0ABN6AU16</accession>
<evidence type="ECO:0000259" key="2">
    <source>
        <dbReference type="Pfam" id="PF01575"/>
    </source>
</evidence>
<evidence type="ECO:0000313" key="4">
    <source>
        <dbReference type="Proteomes" id="UP000466578"/>
    </source>
</evidence>
<organism evidence="3 4">
    <name type="scientific">Mycobacterium paraintracellulare</name>
    <dbReference type="NCBI Taxonomy" id="1138383"/>
    <lineage>
        <taxon>Bacteria</taxon>
        <taxon>Bacillati</taxon>
        <taxon>Actinomycetota</taxon>
        <taxon>Actinomycetes</taxon>
        <taxon>Mycobacteriales</taxon>
        <taxon>Mycobacteriaceae</taxon>
        <taxon>Mycobacterium</taxon>
        <taxon>Mycobacterium avium complex (MAC)</taxon>
    </lineage>
</organism>
<evidence type="ECO:0000256" key="1">
    <source>
        <dbReference type="ARBA" id="ARBA00005254"/>
    </source>
</evidence>
<dbReference type="RefSeq" id="WP_080587994.1">
    <property type="nucleotide sequence ID" value="NZ_AP022597.1"/>
</dbReference>